<dbReference type="Proteomes" id="UP000076532">
    <property type="component" value="Unassembled WGS sequence"/>
</dbReference>
<dbReference type="EMBL" id="KV417485">
    <property type="protein sequence ID" value="KZP32639.1"/>
    <property type="molecule type" value="Genomic_DNA"/>
</dbReference>
<sequence length="495" mass="53324">MSVTRPCDEYIPIPSDQSTEDPGAVKPRPTPIPKLQLGVICGIRLAEPIAYTQISPYINQFMYDLKVTDDPKRIGFYTGLVQSTFAVFELISIYNMAKISDRVGRRPVILCGILGVALTTLLFGLSTSFYMMLITRGLAGLCAGSISVMQSVVGELTDASNQAIAIPIFGLTWPLGSILGPLLGGTFSNAAQKFNWLDWQFLRTFPYFLPGLISSLVTLVAVLIGYFILEETLPSKLCPSLYRMTSSSSSDTLCEFEETSNSDAPLSTSQLLANPIISALSSSGFALSFLSSGFEELYVLVCFTNIEHGGLGLSTEQIGYSLSISGIVAFFLQLLVMPYILRAFDHGRAYTFCMCLFPCIFVLMPLLNPIAKSGYDASTGLLDANTATVVWGGVYLILGMSRFANLAYSLSMVMLKEGNPSPASLGMCNGIVQSVMCLARAFSPAMASSLYAYSVGNGALGGFAWALFMLAISLAGVYQTAVTSTMARSKGHFRD</sequence>
<dbReference type="Gene3D" id="1.20.1250.20">
    <property type="entry name" value="MFS general substrate transporter like domains"/>
    <property type="match status" value="1"/>
</dbReference>
<keyword evidence="3 7" id="KW-0812">Transmembrane</keyword>
<feature type="transmembrane region" description="Helical" evidence="7">
    <location>
        <begin position="349"/>
        <end position="368"/>
    </location>
</feature>
<evidence type="ECO:0000259" key="8">
    <source>
        <dbReference type="PROSITE" id="PS50850"/>
    </source>
</evidence>
<feature type="transmembrane region" description="Helical" evidence="7">
    <location>
        <begin position="164"/>
        <end position="187"/>
    </location>
</feature>
<gene>
    <name evidence="9" type="ORF">FIBSPDRAFT_1036760</name>
</gene>
<evidence type="ECO:0000256" key="6">
    <source>
        <dbReference type="SAM" id="MobiDB-lite"/>
    </source>
</evidence>
<proteinExistence type="predicted"/>
<organism evidence="9 10">
    <name type="scientific">Athelia psychrophila</name>
    <dbReference type="NCBI Taxonomy" id="1759441"/>
    <lineage>
        <taxon>Eukaryota</taxon>
        <taxon>Fungi</taxon>
        <taxon>Dikarya</taxon>
        <taxon>Basidiomycota</taxon>
        <taxon>Agaricomycotina</taxon>
        <taxon>Agaricomycetes</taxon>
        <taxon>Agaricomycetidae</taxon>
        <taxon>Atheliales</taxon>
        <taxon>Atheliaceae</taxon>
        <taxon>Athelia</taxon>
    </lineage>
</organism>
<feature type="transmembrane region" description="Helical" evidence="7">
    <location>
        <begin position="462"/>
        <end position="481"/>
    </location>
</feature>
<feature type="transmembrane region" description="Helical" evidence="7">
    <location>
        <begin position="207"/>
        <end position="229"/>
    </location>
</feature>
<evidence type="ECO:0000256" key="4">
    <source>
        <dbReference type="ARBA" id="ARBA00022989"/>
    </source>
</evidence>
<dbReference type="AlphaFoldDB" id="A0A166VEI0"/>
<feature type="transmembrane region" description="Helical" evidence="7">
    <location>
        <begin position="388"/>
        <end position="410"/>
    </location>
</feature>
<keyword evidence="4 7" id="KW-1133">Transmembrane helix</keyword>
<dbReference type="PROSITE" id="PS50850">
    <property type="entry name" value="MFS"/>
    <property type="match status" value="1"/>
</dbReference>
<dbReference type="SUPFAM" id="SSF103473">
    <property type="entry name" value="MFS general substrate transporter"/>
    <property type="match status" value="1"/>
</dbReference>
<evidence type="ECO:0000256" key="1">
    <source>
        <dbReference type="ARBA" id="ARBA00004141"/>
    </source>
</evidence>
<name>A0A166VEI0_9AGAM</name>
<dbReference type="InterPro" id="IPR005829">
    <property type="entry name" value="Sugar_transporter_CS"/>
</dbReference>
<dbReference type="PROSITE" id="PS00216">
    <property type="entry name" value="SUGAR_TRANSPORT_1"/>
    <property type="match status" value="1"/>
</dbReference>
<feature type="domain" description="Major facilitator superfamily (MFS) profile" evidence="8">
    <location>
        <begin position="36"/>
        <end position="490"/>
    </location>
</feature>
<feature type="region of interest" description="Disordered" evidence="6">
    <location>
        <begin position="1"/>
        <end position="29"/>
    </location>
</feature>
<keyword evidence="10" id="KW-1185">Reference proteome</keyword>
<evidence type="ECO:0000256" key="7">
    <source>
        <dbReference type="SAM" id="Phobius"/>
    </source>
</evidence>
<protein>
    <submittedName>
        <fullName evidence="9">MFS general substrate transporter</fullName>
    </submittedName>
</protein>
<comment type="subcellular location">
    <subcellularLocation>
        <location evidence="1">Membrane</location>
        <topology evidence="1">Multi-pass membrane protein</topology>
    </subcellularLocation>
</comment>
<dbReference type="InterPro" id="IPR011701">
    <property type="entry name" value="MFS"/>
</dbReference>
<feature type="transmembrane region" description="Helical" evidence="7">
    <location>
        <begin position="422"/>
        <end position="442"/>
    </location>
</feature>
<feature type="transmembrane region" description="Helical" evidence="7">
    <location>
        <begin position="318"/>
        <end position="337"/>
    </location>
</feature>
<dbReference type="Pfam" id="PF07690">
    <property type="entry name" value="MFS_1"/>
    <property type="match status" value="1"/>
</dbReference>
<dbReference type="InterPro" id="IPR020846">
    <property type="entry name" value="MFS_dom"/>
</dbReference>
<evidence type="ECO:0000256" key="2">
    <source>
        <dbReference type="ARBA" id="ARBA00022448"/>
    </source>
</evidence>
<dbReference type="PANTHER" id="PTHR23504:SF15">
    <property type="entry name" value="MAJOR FACILITATOR SUPERFAMILY (MFS) PROFILE DOMAIN-CONTAINING PROTEIN"/>
    <property type="match status" value="1"/>
</dbReference>
<keyword evidence="2" id="KW-0813">Transport</keyword>
<keyword evidence="5 7" id="KW-0472">Membrane</keyword>
<evidence type="ECO:0000256" key="5">
    <source>
        <dbReference type="ARBA" id="ARBA00023136"/>
    </source>
</evidence>
<evidence type="ECO:0000313" key="10">
    <source>
        <dbReference type="Proteomes" id="UP000076532"/>
    </source>
</evidence>
<dbReference type="InterPro" id="IPR001958">
    <property type="entry name" value="Tet-R_TetA/multi-R_MdtG-like"/>
</dbReference>
<dbReference type="GO" id="GO:0016020">
    <property type="term" value="C:membrane"/>
    <property type="evidence" value="ECO:0007669"/>
    <property type="project" value="UniProtKB-SubCell"/>
</dbReference>
<dbReference type="GO" id="GO:0022857">
    <property type="term" value="F:transmembrane transporter activity"/>
    <property type="evidence" value="ECO:0007669"/>
    <property type="project" value="InterPro"/>
</dbReference>
<evidence type="ECO:0000256" key="3">
    <source>
        <dbReference type="ARBA" id="ARBA00022692"/>
    </source>
</evidence>
<reference evidence="9 10" key="1">
    <citation type="journal article" date="2016" name="Mol. Biol. Evol.">
        <title>Comparative Genomics of Early-Diverging Mushroom-Forming Fungi Provides Insights into the Origins of Lignocellulose Decay Capabilities.</title>
        <authorList>
            <person name="Nagy L.G."/>
            <person name="Riley R."/>
            <person name="Tritt A."/>
            <person name="Adam C."/>
            <person name="Daum C."/>
            <person name="Floudas D."/>
            <person name="Sun H."/>
            <person name="Yadav J.S."/>
            <person name="Pangilinan J."/>
            <person name="Larsson K.H."/>
            <person name="Matsuura K."/>
            <person name="Barry K."/>
            <person name="Labutti K."/>
            <person name="Kuo R."/>
            <person name="Ohm R.A."/>
            <person name="Bhattacharya S.S."/>
            <person name="Shirouzu T."/>
            <person name="Yoshinaga Y."/>
            <person name="Martin F.M."/>
            <person name="Grigoriev I.V."/>
            <person name="Hibbett D.S."/>
        </authorList>
    </citation>
    <scope>NUCLEOTIDE SEQUENCE [LARGE SCALE GENOMIC DNA]</scope>
    <source>
        <strain evidence="9 10">CBS 109695</strain>
    </source>
</reference>
<feature type="transmembrane region" description="Helical" evidence="7">
    <location>
        <begin position="74"/>
        <end position="96"/>
    </location>
</feature>
<accession>A0A166VEI0</accession>
<dbReference type="PANTHER" id="PTHR23504">
    <property type="entry name" value="MAJOR FACILITATOR SUPERFAMILY DOMAIN-CONTAINING PROTEIN 10"/>
    <property type="match status" value="1"/>
</dbReference>
<feature type="transmembrane region" description="Helical" evidence="7">
    <location>
        <begin position="108"/>
        <end position="132"/>
    </location>
</feature>
<evidence type="ECO:0000313" key="9">
    <source>
        <dbReference type="EMBL" id="KZP32639.1"/>
    </source>
</evidence>
<dbReference type="InterPro" id="IPR036259">
    <property type="entry name" value="MFS_trans_sf"/>
</dbReference>
<dbReference type="OrthoDB" id="419616at2759"/>
<dbReference type="PRINTS" id="PR01035">
    <property type="entry name" value="TCRTETA"/>
</dbReference>